<accession>D2PIZ5</accession>
<evidence type="ECO:0000313" key="2">
    <source>
        <dbReference type="Proteomes" id="UP000001404"/>
    </source>
</evidence>
<dbReference type="Proteomes" id="UP000001404">
    <property type="component" value="Chromosome"/>
</dbReference>
<dbReference type="EMBL" id="CP001731">
    <property type="protein sequence ID" value="ADB86748.1"/>
    <property type="molecule type" value="Genomic_DNA"/>
</dbReference>
<dbReference type="KEGG" id="sii:LD85_1063"/>
<reference evidence="2" key="1">
    <citation type="journal article" date="2009" name="Proc. Natl. Acad. Sci. U.S.A.">
        <title>Biogeography of the Sulfolobus islandicus pan-genome.</title>
        <authorList>
            <person name="Reno M.L."/>
            <person name="Held N.L."/>
            <person name="Fields C.J."/>
            <person name="Burke P.V."/>
            <person name="Whitaker R.J."/>
        </authorList>
    </citation>
    <scope>NUCLEOTIDE SEQUENCE [LARGE SCALE GENOMIC DNA]</scope>
    <source>
        <strain evidence="2">L.D.8.5 / Lassen #2</strain>
    </source>
</reference>
<name>D2PIZ5_SACI9</name>
<organism evidence="1 2">
    <name type="scientific">Saccharolobus islandicus (strain L.D.8.5 / Lassen #2)</name>
    <name type="common">Sulfolobus islandicus</name>
    <dbReference type="NCBI Taxonomy" id="425944"/>
    <lineage>
        <taxon>Archaea</taxon>
        <taxon>Thermoproteota</taxon>
        <taxon>Thermoprotei</taxon>
        <taxon>Sulfolobales</taxon>
        <taxon>Sulfolobaceae</taxon>
        <taxon>Saccharolobus</taxon>
    </lineage>
</organism>
<proteinExistence type="predicted"/>
<dbReference type="HOGENOM" id="CLU_3323155_0_0_2"/>
<sequence>MQKFYSSLEIPAVIYGSQLIYVNLGMAFESKGYRFTYI</sequence>
<protein>
    <submittedName>
        <fullName evidence="1">Uncharacterized protein</fullName>
    </submittedName>
</protein>
<dbReference type="AlphaFoldDB" id="D2PIZ5"/>
<evidence type="ECO:0000313" key="1">
    <source>
        <dbReference type="EMBL" id="ADB86748.1"/>
    </source>
</evidence>
<gene>
    <name evidence="1" type="ordered locus">LD85_1063</name>
</gene>